<evidence type="ECO:0000313" key="1">
    <source>
        <dbReference type="EMBL" id="EAR62536.1"/>
    </source>
</evidence>
<dbReference type="RefSeq" id="WP_007021554.1">
    <property type="nucleotide sequence ID" value="NZ_CH724126.1"/>
</dbReference>
<gene>
    <name evidence="1" type="ORF">MED92_05443</name>
</gene>
<accession>A0A7U8C8K6</accession>
<reference evidence="1 2" key="1">
    <citation type="submission" date="2006-02" db="EMBL/GenBank/DDBJ databases">
        <authorList>
            <person name="Pinhassi J."/>
            <person name="Pedros-Alio C."/>
            <person name="Ferriera S."/>
            <person name="Johnson J."/>
            <person name="Kravitz S."/>
            <person name="Halpern A."/>
            <person name="Remington K."/>
            <person name="Beeson K."/>
            <person name="Tran B."/>
            <person name="Rogers Y.-H."/>
            <person name="Friedman R."/>
            <person name="Venter J.C."/>
        </authorList>
    </citation>
    <scope>NUCLEOTIDE SEQUENCE [LARGE SCALE GENOMIC DNA]</scope>
    <source>
        <strain evidence="1 2">MED92</strain>
    </source>
</reference>
<dbReference type="OrthoDB" id="7983652at2"/>
<dbReference type="InterPro" id="IPR055091">
    <property type="entry name" value="WelO5-like"/>
</dbReference>
<sequence length="277" mass="31622">MSQVLELNGFFRLLDIGIDELDLHSQSFSAMRRGEFQGILVRNVYPSEALPPIIKKLEQHNPPFLKTWFPEAFNSWFYGQNLNLADPELGEYFEQAALFHQHLEQLFPQSALKHITDVLSALDNGRPFCPAPGPLPDQEYMFATIRAHEQGGFIPPHCENEYPRRRTYHHLRGIADAHVYSYVLALSLPESGGALEIFEHKMAIANTAETSTEQSETEIDIDQLKSVKIRIPPGSLMLFDSGAYLHQLQPIVSPQRRWTISSFMAMSKTEDKMYCWG</sequence>
<name>A0A7U8C8K6_NEPCE</name>
<evidence type="ECO:0008006" key="3">
    <source>
        <dbReference type="Google" id="ProtNLM"/>
    </source>
</evidence>
<dbReference type="Proteomes" id="UP000002171">
    <property type="component" value="Unassembled WGS sequence"/>
</dbReference>
<dbReference type="AlphaFoldDB" id="A0A7U8C8K6"/>
<keyword evidence="2" id="KW-1185">Reference proteome</keyword>
<evidence type="ECO:0000313" key="2">
    <source>
        <dbReference type="Proteomes" id="UP000002171"/>
    </source>
</evidence>
<dbReference type="Gene3D" id="2.60.120.620">
    <property type="entry name" value="q2cbj1_9rhob like domain"/>
    <property type="match status" value="1"/>
</dbReference>
<proteinExistence type="predicted"/>
<dbReference type="EMBL" id="AAOW01000002">
    <property type="protein sequence ID" value="EAR62536.1"/>
    <property type="molecule type" value="Genomic_DNA"/>
</dbReference>
<protein>
    <recommendedName>
        <fullName evidence="3">Fe2OG dioxygenase domain-containing protein</fullName>
    </recommendedName>
</protein>
<dbReference type="SUPFAM" id="SSF51197">
    <property type="entry name" value="Clavaminate synthase-like"/>
    <property type="match status" value="1"/>
</dbReference>
<comment type="caution">
    <text evidence="1">The sequence shown here is derived from an EMBL/GenBank/DDBJ whole genome shotgun (WGS) entry which is preliminary data.</text>
</comment>
<organism evidence="1 2">
    <name type="scientific">Neptuniibacter caesariensis</name>
    <dbReference type="NCBI Taxonomy" id="207954"/>
    <lineage>
        <taxon>Bacteria</taxon>
        <taxon>Pseudomonadati</taxon>
        <taxon>Pseudomonadota</taxon>
        <taxon>Gammaproteobacteria</taxon>
        <taxon>Oceanospirillales</taxon>
        <taxon>Oceanospirillaceae</taxon>
        <taxon>Neptuniibacter</taxon>
    </lineage>
</organism>
<dbReference type="Pfam" id="PF22814">
    <property type="entry name" value="WelO5"/>
    <property type="match status" value="1"/>
</dbReference>